<dbReference type="EMBL" id="JBHUKR010000018">
    <property type="protein sequence ID" value="MFD2420394.1"/>
    <property type="molecule type" value="Genomic_DNA"/>
</dbReference>
<name>A0ABW5G0H1_9PSEU</name>
<organism evidence="3 4">
    <name type="scientific">Amycolatopsis pigmentata</name>
    <dbReference type="NCBI Taxonomy" id="450801"/>
    <lineage>
        <taxon>Bacteria</taxon>
        <taxon>Bacillati</taxon>
        <taxon>Actinomycetota</taxon>
        <taxon>Actinomycetes</taxon>
        <taxon>Pseudonocardiales</taxon>
        <taxon>Pseudonocardiaceae</taxon>
        <taxon>Amycolatopsis</taxon>
    </lineage>
</organism>
<dbReference type="PANTHER" id="PTHR30619:SF1">
    <property type="entry name" value="RECOMBINATION PROTEIN 2"/>
    <property type="match status" value="1"/>
</dbReference>
<dbReference type="InterPro" id="IPR052159">
    <property type="entry name" value="Competence_DNA_uptake"/>
</dbReference>
<gene>
    <name evidence="3" type="ORF">ACFSXZ_29085</name>
</gene>
<dbReference type="PANTHER" id="PTHR30619">
    <property type="entry name" value="DNA INTERNALIZATION/COMPETENCE PROTEIN COMEC/REC2"/>
    <property type="match status" value="1"/>
</dbReference>
<keyword evidence="4" id="KW-1185">Reference proteome</keyword>
<evidence type="ECO:0000313" key="4">
    <source>
        <dbReference type="Proteomes" id="UP001597417"/>
    </source>
</evidence>
<keyword evidence="2" id="KW-0812">Transmembrane</keyword>
<dbReference type="RefSeq" id="WP_378268424.1">
    <property type="nucleotide sequence ID" value="NZ_JBHUKR010000018.1"/>
</dbReference>
<evidence type="ECO:0000313" key="3">
    <source>
        <dbReference type="EMBL" id="MFD2420394.1"/>
    </source>
</evidence>
<dbReference type="SUPFAM" id="SSF56281">
    <property type="entry name" value="Metallo-hydrolase/oxidoreductase"/>
    <property type="match status" value="1"/>
</dbReference>
<evidence type="ECO:0000256" key="1">
    <source>
        <dbReference type="SAM" id="MobiDB-lite"/>
    </source>
</evidence>
<feature type="transmembrane region" description="Helical" evidence="2">
    <location>
        <begin position="378"/>
        <end position="398"/>
    </location>
</feature>
<evidence type="ECO:0000256" key="2">
    <source>
        <dbReference type="SAM" id="Phobius"/>
    </source>
</evidence>
<evidence type="ECO:0008006" key="5">
    <source>
        <dbReference type="Google" id="ProtNLM"/>
    </source>
</evidence>
<sequence length="445" mass="48319">MANSSAPQRGVIFWQVGTGDSTTVVIDDEHVLQVDLHDMAQADEDGAVVTAVVDCLVDVLPKRNGRPYLAGFALTHADQDHCRGFADLLSKVTIGELWATPRLWREYVDGDTVICEDARAFQKEAERRVEATRKAVGRDEQPASGDRILVVGYDTDHDEHAYSDLPDVYLTGPGKTITTLDGDAVGDVFEAFVHAPFAADCAAARNETSLAMQITLRDADGAVGHALLFGDLAYPTIMKIFQYSEDHNREERLAWDVLLAPHHCSKHVMYVDDEFESDIMDAFERHARDNAVIVSSSMPVPATNQAGENPPHAKAKARYLEIVDGADRFVCTQEWPDEEHPCPVAFGLTTSGLDLLDPVDLVARADDAAETRESAAKAAGMADGVVGVLIALAVVIVARGFRDRRRRRPVAAPTSGTGLDRAQRAVARARGTDAAPRQPIGFGAR</sequence>
<reference evidence="4" key="1">
    <citation type="journal article" date="2019" name="Int. J. Syst. Evol. Microbiol.">
        <title>The Global Catalogue of Microorganisms (GCM) 10K type strain sequencing project: providing services to taxonomists for standard genome sequencing and annotation.</title>
        <authorList>
            <consortium name="The Broad Institute Genomics Platform"/>
            <consortium name="The Broad Institute Genome Sequencing Center for Infectious Disease"/>
            <person name="Wu L."/>
            <person name="Ma J."/>
        </authorList>
    </citation>
    <scope>NUCLEOTIDE SEQUENCE [LARGE SCALE GENOMIC DNA]</scope>
    <source>
        <strain evidence="4">CGMCC 4.7645</strain>
    </source>
</reference>
<accession>A0ABW5G0H1</accession>
<feature type="region of interest" description="Disordered" evidence="1">
    <location>
        <begin position="406"/>
        <end position="445"/>
    </location>
</feature>
<keyword evidence="2" id="KW-0472">Membrane</keyword>
<dbReference type="Gene3D" id="3.60.15.10">
    <property type="entry name" value="Ribonuclease Z/Hydroxyacylglutathione hydrolase-like"/>
    <property type="match status" value="1"/>
</dbReference>
<comment type="caution">
    <text evidence="3">The sequence shown here is derived from an EMBL/GenBank/DDBJ whole genome shotgun (WGS) entry which is preliminary data.</text>
</comment>
<protein>
    <recommendedName>
        <fullName evidence="5">Metal-dependent hydrolase, beta-lactamase superfamily II</fullName>
    </recommendedName>
</protein>
<dbReference type="Proteomes" id="UP001597417">
    <property type="component" value="Unassembled WGS sequence"/>
</dbReference>
<proteinExistence type="predicted"/>
<keyword evidence="2" id="KW-1133">Transmembrane helix</keyword>
<dbReference type="InterPro" id="IPR036866">
    <property type="entry name" value="RibonucZ/Hydroxyglut_hydro"/>
</dbReference>